<dbReference type="InterPro" id="IPR014878">
    <property type="entry name" value="THAP4-like_heme-bd"/>
</dbReference>
<dbReference type="Gene3D" id="2.40.128.20">
    <property type="match status" value="1"/>
</dbReference>
<feature type="domain" description="THAP4-like heme-binding" evidence="2">
    <location>
        <begin position="7"/>
        <end position="160"/>
    </location>
</feature>
<dbReference type="InterPro" id="IPR012674">
    <property type="entry name" value="Calycin"/>
</dbReference>
<dbReference type="PANTHER" id="PTHR15854">
    <property type="entry name" value="THAP4 PROTEIN"/>
    <property type="match status" value="1"/>
</dbReference>
<sequence>MTLHPLVQPYESIAGQWSGLGHGHYPTIESFDYTETLTFTALPGKPFMRYEQQTASPNGQPMHTEVGFLRFVAEGRVEFVISQPTGQTELLEGTIEEQEDGTLRLHFGSSQVVNSTTAKTVDATTRTYTFNALRSSVTTVFHMAAVDQPMQEHLASDLSKF</sequence>
<dbReference type="CDD" id="cd07828">
    <property type="entry name" value="lipocalin_heme-bd-THAP4-like"/>
    <property type="match status" value="1"/>
</dbReference>
<dbReference type="Pfam" id="PF08768">
    <property type="entry name" value="THAP4_heme-bd"/>
    <property type="match status" value="1"/>
</dbReference>
<dbReference type="Proteomes" id="UP000557899">
    <property type="component" value="Unassembled WGS sequence"/>
</dbReference>
<name>A0A7X6SV45_9CORY</name>
<proteinExistence type="predicted"/>
<protein>
    <recommendedName>
        <fullName evidence="1">Ferric nitrobindin-like protein</fullName>
    </recommendedName>
</protein>
<evidence type="ECO:0000259" key="2">
    <source>
        <dbReference type="Pfam" id="PF08768"/>
    </source>
</evidence>
<dbReference type="SUPFAM" id="SSF50814">
    <property type="entry name" value="Lipocalins"/>
    <property type="match status" value="1"/>
</dbReference>
<dbReference type="PANTHER" id="PTHR15854:SF4">
    <property type="entry name" value="PEROXYNITRITE ISOMERASE THAP4"/>
    <property type="match status" value="1"/>
</dbReference>
<comment type="caution">
    <text evidence="3">The sequence shown here is derived from an EMBL/GenBank/DDBJ whole genome shotgun (WGS) entry which is preliminary data.</text>
</comment>
<reference evidence="3 4" key="1">
    <citation type="journal article" date="2020" name="Biotechnol. Biofuels">
        <title>New insights from the biogas microbiome by comprehensive genome-resolved metagenomics of nearly 1600 species originating from multiple anaerobic digesters.</title>
        <authorList>
            <person name="Campanaro S."/>
            <person name="Treu L."/>
            <person name="Rodriguez-R L.M."/>
            <person name="Kovalovszki A."/>
            <person name="Ziels R.M."/>
            <person name="Maus I."/>
            <person name="Zhu X."/>
            <person name="Kougias P.G."/>
            <person name="Basile A."/>
            <person name="Luo G."/>
            <person name="Schluter A."/>
            <person name="Konstantinidis K.T."/>
            <person name="Angelidaki I."/>
        </authorList>
    </citation>
    <scope>NUCLEOTIDE SEQUENCE [LARGE SCALE GENOMIC DNA]</scope>
    <source>
        <strain evidence="3">AS15tlH2ME_198</strain>
    </source>
</reference>
<dbReference type="AlphaFoldDB" id="A0A7X6SV45"/>
<evidence type="ECO:0000313" key="4">
    <source>
        <dbReference type="Proteomes" id="UP000557899"/>
    </source>
</evidence>
<evidence type="ECO:0000256" key="1">
    <source>
        <dbReference type="ARBA" id="ARBA00026205"/>
    </source>
</evidence>
<accession>A0A7X6SV45</accession>
<organism evidence="3 4">
    <name type="scientific">Corynebacterium humireducens</name>
    <dbReference type="NCBI Taxonomy" id="1223514"/>
    <lineage>
        <taxon>Bacteria</taxon>
        <taxon>Bacillati</taxon>
        <taxon>Actinomycetota</taxon>
        <taxon>Actinomycetes</taxon>
        <taxon>Mycobacteriales</taxon>
        <taxon>Corynebacteriaceae</taxon>
        <taxon>Corynebacterium</taxon>
    </lineage>
</organism>
<dbReference type="InterPro" id="IPR045165">
    <property type="entry name" value="Nitrobindin"/>
</dbReference>
<dbReference type="EMBL" id="JAAZHI010000047">
    <property type="protein sequence ID" value="NLA55066.1"/>
    <property type="molecule type" value="Genomic_DNA"/>
</dbReference>
<gene>
    <name evidence="3" type="ORF">GX859_02015</name>
</gene>
<evidence type="ECO:0000313" key="3">
    <source>
        <dbReference type="EMBL" id="NLA55066.1"/>
    </source>
</evidence>